<dbReference type="AlphaFoldDB" id="A0A922MMZ2"/>
<evidence type="ECO:0000256" key="5">
    <source>
        <dbReference type="SAM" id="SignalP"/>
    </source>
</evidence>
<keyword evidence="3" id="KW-1133">Transmembrane helix</keyword>
<keyword evidence="5" id="KW-0732">Signal</keyword>
<feature type="chain" id="PRO_5037611350" description="Major facilitator superfamily (MFS) profile domain-containing protein" evidence="5">
    <location>
        <begin position="17"/>
        <end position="81"/>
    </location>
</feature>
<dbReference type="Proteomes" id="UP000814243">
    <property type="component" value="Unassembled WGS sequence"/>
</dbReference>
<dbReference type="EMBL" id="JACEFF010000315">
    <property type="protein sequence ID" value="KAH9639687.1"/>
    <property type="molecule type" value="Genomic_DNA"/>
</dbReference>
<dbReference type="Gene3D" id="1.20.1250.20">
    <property type="entry name" value="MFS general substrate transporter like domains"/>
    <property type="match status" value="1"/>
</dbReference>
<evidence type="ECO:0000256" key="1">
    <source>
        <dbReference type="ARBA" id="ARBA00004370"/>
    </source>
</evidence>
<feature type="signal peptide" evidence="5">
    <location>
        <begin position="1"/>
        <end position="16"/>
    </location>
</feature>
<evidence type="ECO:0000313" key="6">
    <source>
        <dbReference type="EMBL" id="KAH9639687.1"/>
    </source>
</evidence>
<dbReference type="GO" id="GO:0016020">
    <property type="term" value="C:membrane"/>
    <property type="evidence" value="ECO:0007669"/>
    <property type="project" value="UniProtKB-SubCell"/>
</dbReference>
<evidence type="ECO:0000313" key="7">
    <source>
        <dbReference type="Proteomes" id="UP000814243"/>
    </source>
</evidence>
<proteinExistence type="predicted"/>
<dbReference type="GO" id="GO:0022857">
    <property type="term" value="F:transmembrane transporter activity"/>
    <property type="evidence" value="ECO:0007669"/>
    <property type="project" value="InterPro"/>
</dbReference>
<gene>
    <name evidence="6" type="ORF">HF086_005372</name>
</gene>
<protein>
    <recommendedName>
        <fullName evidence="8">Major facilitator superfamily (MFS) profile domain-containing protein</fullName>
    </recommendedName>
</protein>
<evidence type="ECO:0000256" key="4">
    <source>
        <dbReference type="ARBA" id="ARBA00023136"/>
    </source>
</evidence>
<evidence type="ECO:0000256" key="2">
    <source>
        <dbReference type="ARBA" id="ARBA00022692"/>
    </source>
</evidence>
<sequence length="81" mass="8778">MTLMLMAMQTLSGCFALMNYAADVFHRAGTQWSPNTLALAVGSLQLAGSFFTTISIEKFGRKVNVIFLRACYGCASPIANH</sequence>
<name>A0A922MMZ2_SPOEX</name>
<dbReference type="Pfam" id="PF00083">
    <property type="entry name" value="Sugar_tr"/>
    <property type="match status" value="1"/>
</dbReference>
<keyword evidence="4" id="KW-0472">Membrane</keyword>
<dbReference type="InterPro" id="IPR005828">
    <property type="entry name" value="MFS_sugar_transport-like"/>
</dbReference>
<comment type="subcellular location">
    <subcellularLocation>
        <location evidence="1">Membrane</location>
    </subcellularLocation>
</comment>
<accession>A0A922MMZ2</accession>
<organism evidence="6 7">
    <name type="scientific">Spodoptera exigua</name>
    <name type="common">Beet armyworm</name>
    <name type="synonym">Noctua fulgens</name>
    <dbReference type="NCBI Taxonomy" id="7107"/>
    <lineage>
        <taxon>Eukaryota</taxon>
        <taxon>Metazoa</taxon>
        <taxon>Ecdysozoa</taxon>
        <taxon>Arthropoda</taxon>
        <taxon>Hexapoda</taxon>
        <taxon>Insecta</taxon>
        <taxon>Pterygota</taxon>
        <taxon>Neoptera</taxon>
        <taxon>Endopterygota</taxon>
        <taxon>Lepidoptera</taxon>
        <taxon>Glossata</taxon>
        <taxon>Ditrysia</taxon>
        <taxon>Noctuoidea</taxon>
        <taxon>Noctuidae</taxon>
        <taxon>Amphipyrinae</taxon>
        <taxon>Spodoptera</taxon>
    </lineage>
</organism>
<evidence type="ECO:0008006" key="8">
    <source>
        <dbReference type="Google" id="ProtNLM"/>
    </source>
</evidence>
<comment type="caution">
    <text evidence="6">The sequence shown here is derived from an EMBL/GenBank/DDBJ whole genome shotgun (WGS) entry which is preliminary data.</text>
</comment>
<dbReference type="InterPro" id="IPR036259">
    <property type="entry name" value="MFS_trans_sf"/>
</dbReference>
<keyword evidence="2" id="KW-0812">Transmembrane</keyword>
<evidence type="ECO:0000256" key="3">
    <source>
        <dbReference type="ARBA" id="ARBA00022989"/>
    </source>
</evidence>
<reference evidence="6" key="1">
    <citation type="journal article" date="2021" name="G3 (Bethesda)">
        <title>Genome and transcriptome analysis of the beet armyworm Spodoptera exigua reveals targets for pest control. .</title>
        <authorList>
            <person name="Simon S."/>
            <person name="Breeschoten T."/>
            <person name="Jansen H.J."/>
            <person name="Dirks R.P."/>
            <person name="Schranz M.E."/>
            <person name="Ros V.I.D."/>
        </authorList>
    </citation>
    <scope>NUCLEOTIDE SEQUENCE</scope>
    <source>
        <strain evidence="6">TB_SE_WUR_2020</strain>
    </source>
</reference>